<dbReference type="AlphaFoldDB" id="A0A6A5WUC0"/>
<name>A0A6A5WUC0_9PLEO</name>
<gene>
    <name evidence="1" type="ORF">P154DRAFT_519166</name>
</gene>
<dbReference type="Proteomes" id="UP000799779">
    <property type="component" value="Unassembled WGS sequence"/>
</dbReference>
<evidence type="ECO:0000313" key="1">
    <source>
        <dbReference type="EMBL" id="KAF2004688.1"/>
    </source>
</evidence>
<sequence length="78" mass="8666">MFRPTSRLIARSAAARVLPRASPATPARRFINTAPPTQKSRSWKSLAARWGAAGAIVYYYSTSNMDLFAEEPARTWPP</sequence>
<accession>A0A6A5WUC0</accession>
<keyword evidence="2" id="KW-1185">Reference proteome</keyword>
<proteinExistence type="predicted"/>
<reference evidence="1" key="1">
    <citation type="journal article" date="2020" name="Stud. Mycol.">
        <title>101 Dothideomycetes genomes: a test case for predicting lifestyles and emergence of pathogens.</title>
        <authorList>
            <person name="Haridas S."/>
            <person name="Albert R."/>
            <person name="Binder M."/>
            <person name="Bloem J."/>
            <person name="Labutti K."/>
            <person name="Salamov A."/>
            <person name="Andreopoulos B."/>
            <person name="Baker S."/>
            <person name="Barry K."/>
            <person name="Bills G."/>
            <person name="Bluhm B."/>
            <person name="Cannon C."/>
            <person name="Castanera R."/>
            <person name="Culley D."/>
            <person name="Daum C."/>
            <person name="Ezra D."/>
            <person name="Gonzalez J."/>
            <person name="Henrissat B."/>
            <person name="Kuo A."/>
            <person name="Liang C."/>
            <person name="Lipzen A."/>
            <person name="Lutzoni F."/>
            <person name="Magnuson J."/>
            <person name="Mondo S."/>
            <person name="Nolan M."/>
            <person name="Ohm R."/>
            <person name="Pangilinan J."/>
            <person name="Park H.-J."/>
            <person name="Ramirez L."/>
            <person name="Alfaro M."/>
            <person name="Sun H."/>
            <person name="Tritt A."/>
            <person name="Yoshinaga Y."/>
            <person name="Zwiers L.-H."/>
            <person name="Turgeon B."/>
            <person name="Goodwin S."/>
            <person name="Spatafora J."/>
            <person name="Crous P."/>
            <person name="Grigoriev I."/>
        </authorList>
    </citation>
    <scope>NUCLEOTIDE SEQUENCE</scope>
    <source>
        <strain evidence="1">CBS 123094</strain>
    </source>
</reference>
<dbReference type="EMBL" id="ML977566">
    <property type="protein sequence ID" value="KAF2004688.1"/>
    <property type="molecule type" value="Genomic_DNA"/>
</dbReference>
<protein>
    <submittedName>
        <fullName evidence="1">Uncharacterized protein</fullName>
    </submittedName>
</protein>
<evidence type="ECO:0000313" key="2">
    <source>
        <dbReference type="Proteomes" id="UP000799779"/>
    </source>
</evidence>
<organism evidence="1 2">
    <name type="scientific">Amniculicola lignicola CBS 123094</name>
    <dbReference type="NCBI Taxonomy" id="1392246"/>
    <lineage>
        <taxon>Eukaryota</taxon>
        <taxon>Fungi</taxon>
        <taxon>Dikarya</taxon>
        <taxon>Ascomycota</taxon>
        <taxon>Pezizomycotina</taxon>
        <taxon>Dothideomycetes</taxon>
        <taxon>Pleosporomycetidae</taxon>
        <taxon>Pleosporales</taxon>
        <taxon>Amniculicolaceae</taxon>
        <taxon>Amniculicola</taxon>
    </lineage>
</organism>